<evidence type="ECO:0000313" key="2">
    <source>
        <dbReference type="Proteomes" id="UP000324800"/>
    </source>
</evidence>
<protein>
    <submittedName>
        <fullName evidence="1">Uncharacterized protein</fullName>
    </submittedName>
</protein>
<comment type="caution">
    <text evidence="1">The sequence shown here is derived from an EMBL/GenBank/DDBJ whole genome shotgun (WGS) entry which is preliminary data.</text>
</comment>
<accession>A0A5J4X531</accession>
<organism evidence="1 2">
    <name type="scientific">Streblomastix strix</name>
    <dbReference type="NCBI Taxonomy" id="222440"/>
    <lineage>
        <taxon>Eukaryota</taxon>
        <taxon>Metamonada</taxon>
        <taxon>Preaxostyla</taxon>
        <taxon>Oxymonadida</taxon>
        <taxon>Streblomastigidae</taxon>
        <taxon>Streblomastix</taxon>
    </lineage>
</organism>
<dbReference type="Gene3D" id="1.25.10.10">
    <property type="entry name" value="Leucine-rich Repeat Variant"/>
    <property type="match status" value="1"/>
</dbReference>
<sequence length="240" mass="27649">MIPWQEWCEDLSKPIVYGLQGQIDLQRQIEICEYMIELFKDSKINEELRKLCILSGVAKALLNIFENSRLEDIKLEHFEAFQKLTFTDNEEIIQLLFTLYPFKSLLNLLNHSNSDIQSYGILSIFNIQLGGANSTSESEIHPYFDVIASLGGIEKIYEFMNGKETDLYYKDLSALTIGYLYRARKIENIEMRVNVIKQLKQIVNDKNNSLNDNAIWALKQLSQNLVNKAEIVKGGFVIPA</sequence>
<dbReference type="InterPro" id="IPR016024">
    <property type="entry name" value="ARM-type_fold"/>
</dbReference>
<dbReference type="AlphaFoldDB" id="A0A5J4X531"/>
<dbReference type="Proteomes" id="UP000324800">
    <property type="component" value="Unassembled WGS sequence"/>
</dbReference>
<evidence type="ECO:0000313" key="1">
    <source>
        <dbReference type="EMBL" id="KAA6402334.1"/>
    </source>
</evidence>
<name>A0A5J4X531_9EUKA</name>
<proteinExistence type="predicted"/>
<dbReference type="SUPFAM" id="SSF48371">
    <property type="entry name" value="ARM repeat"/>
    <property type="match status" value="1"/>
</dbReference>
<dbReference type="InterPro" id="IPR011989">
    <property type="entry name" value="ARM-like"/>
</dbReference>
<dbReference type="EMBL" id="SNRW01000252">
    <property type="protein sequence ID" value="KAA6402334.1"/>
    <property type="molecule type" value="Genomic_DNA"/>
</dbReference>
<reference evidence="1 2" key="1">
    <citation type="submission" date="2019-03" db="EMBL/GenBank/DDBJ databases">
        <title>Single cell metagenomics reveals metabolic interactions within the superorganism composed of flagellate Streblomastix strix and complex community of Bacteroidetes bacteria on its surface.</title>
        <authorList>
            <person name="Treitli S.C."/>
            <person name="Kolisko M."/>
            <person name="Husnik F."/>
            <person name="Keeling P."/>
            <person name="Hampl V."/>
        </authorList>
    </citation>
    <scope>NUCLEOTIDE SEQUENCE [LARGE SCALE GENOMIC DNA]</scope>
    <source>
        <strain evidence="1">ST1C</strain>
    </source>
</reference>
<gene>
    <name evidence="1" type="ORF">EZS28_002139</name>
</gene>